<dbReference type="EMBL" id="SSTE01008015">
    <property type="protein sequence ID" value="KAA0056223.1"/>
    <property type="molecule type" value="Genomic_DNA"/>
</dbReference>
<accession>A0A5D3BYI8</accession>
<protein>
    <recommendedName>
        <fullName evidence="5">Transposase</fullName>
    </recommendedName>
</protein>
<dbReference type="PANTHER" id="PTHR10775:SF185">
    <property type="entry name" value="OS08G0208400 PROTEIN"/>
    <property type="match status" value="1"/>
</dbReference>
<dbReference type="AlphaFoldDB" id="A0A5D3BYI8"/>
<sequence>MPLLIPSPKYPGKEIDIYLQPLVDELKELWNVGVHTYDSVSGEYFQLRASLLWTINDFPAYGDLSGWSTKGYQACPICKKDISSFGIRGKISFIGHRRYLPENRSWRRSKQHDGKLNIDLLQLQ</sequence>
<evidence type="ECO:0000313" key="4">
    <source>
        <dbReference type="Proteomes" id="UP000321947"/>
    </source>
</evidence>
<dbReference type="InterPro" id="IPR004242">
    <property type="entry name" value="Transposase_21"/>
</dbReference>
<dbReference type="PANTHER" id="PTHR10775">
    <property type="entry name" value="OS08G0208400 PROTEIN"/>
    <property type="match status" value="1"/>
</dbReference>
<name>A0A5D3BYI8_CUCMM</name>
<evidence type="ECO:0000313" key="2">
    <source>
        <dbReference type="EMBL" id="TYK04054.1"/>
    </source>
</evidence>
<dbReference type="OrthoDB" id="1932595at2759"/>
<comment type="caution">
    <text evidence="2">The sequence shown here is derived from an EMBL/GenBank/DDBJ whole genome shotgun (WGS) entry which is preliminary data.</text>
</comment>
<evidence type="ECO:0008006" key="5">
    <source>
        <dbReference type="Google" id="ProtNLM"/>
    </source>
</evidence>
<dbReference type="EMBL" id="SSTD01014820">
    <property type="protein sequence ID" value="TYK04054.1"/>
    <property type="molecule type" value="Genomic_DNA"/>
</dbReference>
<dbReference type="Proteomes" id="UP000321393">
    <property type="component" value="Unassembled WGS sequence"/>
</dbReference>
<reference evidence="3 4" key="1">
    <citation type="submission" date="2019-08" db="EMBL/GenBank/DDBJ databases">
        <title>Draft genome sequences of two oriental melons (Cucumis melo L. var makuwa).</title>
        <authorList>
            <person name="Kwon S.-Y."/>
        </authorList>
    </citation>
    <scope>NUCLEOTIDE SEQUENCE [LARGE SCALE GENOMIC DNA]</scope>
    <source>
        <strain evidence="4">cv. Chang Bougi</strain>
        <strain evidence="3">cv. SW 3</strain>
        <tissue evidence="2">Leaf</tissue>
    </source>
</reference>
<gene>
    <name evidence="2" type="ORF">E5676_scaffold460G00110</name>
    <name evidence="1" type="ORF">E6C27_scaffold731G00060</name>
</gene>
<proteinExistence type="predicted"/>
<evidence type="ECO:0000313" key="1">
    <source>
        <dbReference type="EMBL" id="KAA0056223.1"/>
    </source>
</evidence>
<dbReference type="Proteomes" id="UP000321947">
    <property type="component" value="Unassembled WGS sequence"/>
</dbReference>
<organism evidence="2 4">
    <name type="scientific">Cucumis melo var. makuwa</name>
    <name type="common">Oriental melon</name>
    <dbReference type="NCBI Taxonomy" id="1194695"/>
    <lineage>
        <taxon>Eukaryota</taxon>
        <taxon>Viridiplantae</taxon>
        <taxon>Streptophyta</taxon>
        <taxon>Embryophyta</taxon>
        <taxon>Tracheophyta</taxon>
        <taxon>Spermatophyta</taxon>
        <taxon>Magnoliopsida</taxon>
        <taxon>eudicotyledons</taxon>
        <taxon>Gunneridae</taxon>
        <taxon>Pentapetalae</taxon>
        <taxon>rosids</taxon>
        <taxon>fabids</taxon>
        <taxon>Cucurbitales</taxon>
        <taxon>Cucurbitaceae</taxon>
        <taxon>Benincaseae</taxon>
        <taxon>Cucumis</taxon>
    </lineage>
</organism>
<evidence type="ECO:0000313" key="3">
    <source>
        <dbReference type="Proteomes" id="UP000321393"/>
    </source>
</evidence>
<dbReference type="Pfam" id="PF02992">
    <property type="entry name" value="Transposase_21"/>
    <property type="match status" value="1"/>
</dbReference>